<proteinExistence type="predicted"/>
<dbReference type="BioCyc" id="RPAL316057:RPD_RS18415-MONOMER"/>
<dbReference type="HOGENOM" id="CLU_2466987_0_0_5"/>
<evidence type="ECO:0000256" key="1">
    <source>
        <dbReference type="SAM" id="MobiDB-lite"/>
    </source>
</evidence>
<organism evidence="2 3">
    <name type="scientific">Rhodopseudomonas palustris (strain BisB5)</name>
    <dbReference type="NCBI Taxonomy" id="316057"/>
    <lineage>
        <taxon>Bacteria</taxon>
        <taxon>Pseudomonadati</taxon>
        <taxon>Pseudomonadota</taxon>
        <taxon>Alphaproteobacteria</taxon>
        <taxon>Hyphomicrobiales</taxon>
        <taxon>Nitrobacteraceae</taxon>
        <taxon>Rhodopseudomonas</taxon>
    </lineage>
</organism>
<sequence length="88" mass="9801">MISCEQIKNCERPQTPKARRHRPQTSKPPSPKACGGDARGAVKSLIVTNDFLEAQLDAIQTQVSTDYARGRLPRSRERKDETNPGSRP</sequence>
<reference evidence="2 3" key="1">
    <citation type="submission" date="2006-03" db="EMBL/GenBank/DDBJ databases">
        <title>Complete sequence of Rhodopseudomonas palustris BisB5.</title>
        <authorList>
            <consortium name="US DOE Joint Genome Institute"/>
            <person name="Copeland A."/>
            <person name="Lucas S."/>
            <person name="Lapidus A."/>
            <person name="Barry K."/>
            <person name="Detter J.C."/>
            <person name="Glavina del Rio T."/>
            <person name="Hammon N."/>
            <person name="Israni S."/>
            <person name="Dalin E."/>
            <person name="Tice H."/>
            <person name="Pitluck S."/>
            <person name="Chain P."/>
            <person name="Malfatti S."/>
            <person name="Shin M."/>
            <person name="Vergez L."/>
            <person name="Schmutz J."/>
            <person name="Larimer F."/>
            <person name="Land M."/>
            <person name="Hauser L."/>
            <person name="Pelletier D.A."/>
            <person name="Kyrpides N."/>
            <person name="Lykidis A."/>
            <person name="Oda Y."/>
            <person name="Harwood C.S."/>
            <person name="Richardson P."/>
        </authorList>
    </citation>
    <scope>NUCLEOTIDE SEQUENCE [LARGE SCALE GENOMIC DNA]</scope>
    <source>
        <strain evidence="2 3">BisB5</strain>
    </source>
</reference>
<dbReference type="STRING" id="316057.RPD_3663"/>
<evidence type="ECO:0000313" key="2">
    <source>
        <dbReference type="EMBL" id="ABE40886.1"/>
    </source>
</evidence>
<dbReference type="AlphaFoldDB" id="Q132V3"/>
<evidence type="ECO:0000313" key="3">
    <source>
        <dbReference type="Proteomes" id="UP000001818"/>
    </source>
</evidence>
<feature type="region of interest" description="Disordered" evidence="1">
    <location>
        <begin position="60"/>
        <end position="88"/>
    </location>
</feature>
<name>Q132V3_RHOPS</name>
<dbReference type="eggNOG" id="ENOG5033IGF">
    <property type="taxonomic scope" value="Bacteria"/>
</dbReference>
<accession>Q132V3</accession>
<feature type="region of interest" description="Disordered" evidence="1">
    <location>
        <begin position="1"/>
        <end position="38"/>
    </location>
</feature>
<dbReference type="KEGG" id="rpd:RPD_3663"/>
<gene>
    <name evidence="2" type="ordered locus">RPD_3663</name>
</gene>
<dbReference type="EMBL" id="CP000283">
    <property type="protein sequence ID" value="ABE40886.1"/>
    <property type="molecule type" value="Genomic_DNA"/>
</dbReference>
<dbReference type="Proteomes" id="UP000001818">
    <property type="component" value="Chromosome"/>
</dbReference>
<protein>
    <submittedName>
        <fullName evidence="2">Uncharacterized protein</fullName>
    </submittedName>
</protein>